<evidence type="ECO:0000313" key="1">
    <source>
        <dbReference type="EMBL" id="TFK67167.1"/>
    </source>
</evidence>
<accession>A0ACD3ANI5</accession>
<reference evidence="1 2" key="1">
    <citation type="journal article" date="2019" name="Nat. Ecol. Evol.">
        <title>Megaphylogeny resolves global patterns of mushroom evolution.</title>
        <authorList>
            <person name="Varga T."/>
            <person name="Krizsan K."/>
            <person name="Foldi C."/>
            <person name="Dima B."/>
            <person name="Sanchez-Garcia M."/>
            <person name="Sanchez-Ramirez S."/>
            <person name="Szollosi G.J."/>
            <person name="Szarkandi J.G."/>
            <person name="Papp V."/>
            <person name="Albert L."/>
            <person name="Andreopoulos W."/>
            <person name="Angelini C."/>
            <person name="Antonin V."/>
            <person name="Barry K.W."/>
            <person name="Bougher N.L."/>
            <person name="Buchanan P."/>
            <person name="Buyck B."/>
            <person name="Bense V."/>
            <person name="Catcheside P."/>
            <person name="Chovatia M."/>
            <person name="Cooper J."/>
            <person name="Damon W."/>
            <person name="Desjardin D."/>
            <person name="Finy P."/>
            <person name="Geml J."/>
            <person name="Haridas S."/>
            <person name="Hughes K."/>
            <person name="Justo A."/>
            <person name="Karasinski D."/>
            <person name="Kautmanova I."/>
            <person name="Kiss B."/>
            <person name="Kocsube S."/>
            <person name="Kotiranta H."/>
            <person name="LaButti K.M."/>
            <person name="Lechner B.E."/>
            <person name="Liimatainen K."/>
            <person name="Lipzen A."/>
            <person name="Lukacs Z."/>
            <person name="Mihaltcheva S."/>
            <person name="Morgado L.N."/>
            <person name="Niskanen T."/>
            <person name="Noordeloos M.E."/>
            <person name="Ohm R.A."/>
            <person name="Ortiz-Santana B."/>
            <person name="Ovrebo C."/>
            <person name="Racz N."/>
            <person name="Riley R."/>
            <person name="Savchenko A."/>
            <person name="Shiryaev A."/>
            <person name="Soop K."/>
            <person name="Spirin V."/>
            <person name="Szebenyi C."/>
            <person name="Tomsovsky M."/>
            <person name="Tulloss R.E."/>
            <person name="Uehling J."/>
            <person name="Grigoriev I.V."/>
            <person name="Vagvolgyi C."/>
            <person name="Papp T."/>
            <person name="Martin F.M."/>
            <person name="Miettinen O."/>
            <person name="Hibbett D.S."/>
            <person name="Nagy L.G."/>
        </authorList>
    </citation>
    <scope>NUCLEOTIDE SEQUENCE [LARGE SCALE GENOMIC DNA]</scope>
    <source>
        <strain evidence="1 2">NL-1719</strain>
    </source>
</reference>
<dbReference type="EMBL" id="ML208383">
    <property type="protein sequence ID" value="TFK67167.1"/>
    <property type="molecule type" value="Genomic_DNA"/>
</dbReference>
<name>A0ACD3ANI5_9AGAR</name>
<gene>
    <name evidence="1" type="ORF">BDN72DRAFT_961219</name>
</gene>
<proteinExistence type="predicted"/>
<dbReference type="Proteomes" id="UP000308600">
    <property type="component" value="Unassembled WGS sequence"/>
</dbReference>
<sequence>MSPALPPEIEHEIFTFAFQNELSNPINLMLTARRVHDWLIPKIYHVVVFRSTRTYPQNASASTLKVYGHHTRHLIIGSITSPISEVLSCCPNLENLALWTGASSWSDDLGLESQNALTTLRLSRLSIRLGRLEGFDLLETTDYPGDNTGAQEQAQIATNIKRFLSTITHLDVCTKVGRLSEISTLRYCTSLTHICLFASLPPQLLRWVFDVCNKLEVLICLITRSTGENEDALVAVKSDEALQAKINGESEGLSQDEIEKIVFVRCNGYGEDWENGARGEEDMWALAEREVKRVRGSKNGVSGPLSMFGGL</sequence>
<keyword evidence="2" id="KW-1185">Reference proteome</keyword>
<organism evidence="1 2">
    <name type="scientific">Pluteus cervinus</name>
    <dbReference type="NCBI Taxonomy" id="181527"/>
    <lineage>
        <taxon>Eukaryota</taxon>
        <taxon>Fungi</taxon>
        <taxon>Dikarya</taxon>
        <taxon>Basidiomycota</taxon>
        <taxon>Agaricomycotina</taxon>
        <taxon>Agaricomycetes</taxon>
        <taxon>Agaricomycetidae</taxon>
        <taxon>Agaricales</taxon>
        <taxon>Pluteineae</taxon>
        <taxon>Pluteaceae</taxon>
        <taxon>Pluteus</taxon>
    </lineage>
</organism>
<protein>
    <submittedName>
        <fullName evidence="1">Uncharacterized protein</fullName>
    </submittedName>
</protein>
<evidence type="ECO:0000313" key="2">
    <source>
        <dbReference type="Proteomes" id="UP000308600"/>
    </source>
</evidence>